<dbReference type="AlphaFoldDB" id="A0A3D9H4N1"/>
<keyword evidence="3" id="KW-1185">Reference proteome</keyword>
<protein>
    <recommendedName>
        <fullName evidence="4">MORN repeat protein</fullName>
    </recommendedName>
</protein>
<comment type="caution">
    <text evidence="2">The sequence shown here is derived from an EMBL/GenBank/DDBJ whole genome shotgun (WGS) entry which is preliminary data.</text>
</comment>
<feature type="chain" id="PRO_5017544312" description="MORN repeat protein" evidence="1">
    <location>
        <begin position="20"/>
        <end position="121"/>
    </location>
</feature>
<keyword evidence="1" id="KW-0732">Signal</keyword>
<evidence type="ECO:0000313" key="2">
    <source>
        <dbReference type="EMBL" id="RED44475.1"/>
    </source>
</evidence>
<proteinExistence type="predicted"/>
<accession>A0A3D9H4N1</accession>
<gene>
    <name evidence="2" type="ORF">DFQ10_103159</name>
</gene>
<dbReference type="OrthoDB" id="1467310at2"/>
<name>A0A3D9H4N1_9FLAO</name>
<evidence type="ECO:0008006" key="4">
    <source>
        <dbReference type="Google" id="ProtNLM"/>
    </source>
</evidence>
<dbReference type="RefSeq" id="WP_115817075.1">
    <property type="nucleotide sequence ID" value="NZ_CANKZP010000003.1"/>
</dbReference>
<organism evidence="2 3">
    <name type="scientific">Winogradskyella eximia</name>
    <dbReference type="NCBI Taxonomy" id="262006"/>
    <lineage>
        <taxon>Bacteria</taxon>
        <taxon>Pseudomonadati</taxon>
        <taxon>Bacteroidota</taxon>
        <taxon>Flavobacteriia</taxon>
        <taxon>Flavobacteriales</taxon>
        <taxon>Flavobacteriaceae</taxon>
        <taxon>Winogradskyella</taxon>
    </lineage>
</organism>
<reference evidence="2 3" key="1">
    <citation type="submission" date="2018-07" db="EMBL/GenBank/DDBJ databases">
        <title>Genomic Encyclopedia of Type Strains, Phase III (KMG-III): the genomes of soil and plant-associated and newly described type strains.</title>
        <authorList>
            <person name="Whitman W."/>
        </authorList>
    </citation>
    <scope>NUCLEOTIDE SEQUENCE [LARGE SCALE GENOMIC DNA]</scope>
    <source>
        <strain evidence="2 3">CECT 7946</strain>
    </source>
</reference>
<dbReference type="Proteomes" id="UP000256980">
    <property type="component" value="Unassembled WGS sequence"/>
</dbReference>
<feature type="signal peptide" evidence="1">
    <location>
        <begin position="1"/>
        <end position="19"/>
    </location>
</feature>
<sequence length="121" mass="13711">MNKNVLMLFAFLIGMVSFAQQERALKLNDNTNLIDVTYFHDNGVVSQTGSYTLDGKLQGEWLSFDTDGNKSASASYDNGKKVGKWFYWTDKTLKEVDYTNNAIVSVNDWKKDSKTSVALRH</sequence>
<evidence type="ECO:0000256" key="1">
    <source>
        <dbReference type="SAM" id="SignalP"/>
    </source>
</evidence>
<dbReference type="Gene3D" id="2.20.110.10">
    <property type="entry name" value="Histone H3 K4-specific methyltransferase SET7/9 N-terminal domain"/>
    <property type="match status" value="1"/>
</dbReference>
<dbReference type="SUPFAM" id="SSF82185">
    <property type="entry name" value="Histone H3 K4-specific methyltransferase SET7/9 N-terminal domain"/>
    <property type="match status" value="1"/>
</dbReference>
<evidence type="ECO:0000313" key="3">
    <source>
        <dbReference type="Proteomes" id="UP000256980"/>
    </source>
</evidence>
<dbReference type="EMBL" id="QRDV01000003">
    <property type="protein sequence ID" value="RED44475.1"/>
    <property type="molecule type" value="Genomic_DNA"/>
</dbReference>